<evidence type="ECO:0000313" key="8">
    <source>
        <dbReference type="Proteomes" id="UP000830729"/>
    </source>
</evidence>
<evidence type="ECO:0000256" key="4">
    <source>
        <dbReference type="ARBA" id="ARBA00023004"/>
    </source>
</evidence>
<dbReference type="GO" id="GO:0005737">
    <property type="term" value="C:cytoplasm"/>
    <property type="evidence" value="ECO:0007669"/>
    <property type="project" value="UniProtKB-SubCell"/>
</dbReference>
<organism evidence="7 8">
    <name type="scientific">Halorussus limi</name>
    <dbReference type="NCBI Taxonomy" id="2938695"/>
    <lineage>
        <taxon>Archaea</taxon>
        <taxon>Methanobacteriati</taxon>
        <taxon>Methanobacteriota</taxon>
        <taxon>Stenosarchaea group</taxon>
        <taxon>Halobacteria</taxon>
        <taxon>Halobacteriales</taxon>
        <taxon>Haladaptataceae</taxon>
        <taxon>Halorussus</taxon>
    </lineage>
</organism>
<name>A0A8U0I2T1_9EURY</name>
<dbReference type="GeneID" id="72188106"/>
<keyword evidence="4" id="KW-0408">Iron</keyword>
<proteinExistence type="predicted"/>
<dbReference type="InterPro" id="IPR038062">
    <property type="entry name" value="ScdA-like_N_sf"/>
</dbReference>
<comment type="subcellular location">
    <subcellularLocation>
        <location evidence="1">Cytoplasm</location>
    </subcellularLocation>
</comment>
<dbReference type="InterPro" id="IPR019903">
    <property type="entry name" value="RIC_family"/>
</dbReference>
<evidence type="ECO:0000256" key="3">
    <source>
        <dbReference type="ARBA" id="ARBA00022723"/>
    </source>
</evidence>
<dbReference type="Proteomes" id="UP000830729">
    <property type="component" value="Plasmid unnamed4"/>
</dbReference>
<protein>
    <submittedName>
        <fullName evidence="7">Iron-sulfur cluster repair di-iron protein</fullName>
    </submittedName>
</protein>
<feature type="coiled-coil region" evidence="5">
    <location>
        <begin position="157"/>
        <end position="184"/>
    </location>
</feature>
<dbReference type="EMBL" id="CP096663">
    <property type="protein sequence ID" value="UPV77216.1"/>
    <property type="molecule type" value="Genomic_DNA"/>
</dbReference>
<dbReference type="GO" id="GO:0046872">
    <property type="term" value="F:metal ion binding"/>
    <property type="evidence" value="ECO:0007669"/>
    <property type="project" value="UniProtKB-KW"/>
</dbReference>
<keyword evidence="7" id="KW-0614">Plasmid</keyword>
<evidence type="ECO:0000256" key="2">
    <source>
        <dbReference type="ARBA" id="ARBA00022490"/>
    </source>
</evidence>
<accession>A0A8U0I2T1</accession>
<gene>
    <name evidence="7" type="primary">ric</name>
    <name evidence="7" type="ORF">M0R89_22865</name>
</gene>
<dbReference type="Pfam" id="PF04405">
    <property type="entry name" value="ScdA_N"/>
    <property type="match status" value="1"/>
</dbReference>
<evidence type="ECO:0000313" key="7">
    <source>
        <dbReference type="EMBL" id="UPV77216.1"/>
    </source>
</evidence>
<evidence type="ECO:0000259" key="6">
    <source>
        <dbReference type="Pfam" id="PF01814"/>
    </source>
</evidence>
<evidence type="ECO:0000256" key="1">
    <source>
        <dbReference type="ARBA" id="ARBA00004496"/>
    </source>
</evidence>
<dbReference type="RefSeq" id="WP_248653240.1">
    <property type="nucleotide sequence ID" value="NZ_CP096663.1"/>
</dbReference>
<dbReference type="PANTHER" id="PTHR36438">
    <property type="entry name" value="IRON-SULFUR CLUSTER REPAIR PROTEIN YTFE"/>
    <property type="match status" value="1"/>
</dbReference>
<geneLocation type="plasmid" evidence="7 8">
    <name>unnamed4</name>
</geneLocation>
<dbReference type="NCBIfam" id="TIGR03652">
    <property type="entry name" value="FeS_repair_RIC"/>
    <property type="match status" value="1"/>
</dbReference>
<reference evidence="7 8" key="1">
    <citation type="submission" date="2022-04" db="EMBL/GenBank/DDBJ databases">
        <title>Diverse halophilic archaea isolated from saline environments.</title>
        <authorList>
            <person name="Cui H.-L."/>
        </authorList>
    </citation>
    <scope>NUCLEOTIDE SEQUENCE [LARGE SCALE GENOMIC DNA]</scope>
    <source>
        <strain evidence="7 8">XZYJT49</strain>
        <plasmid evidence="7 8">unnamed4</plasmid>
    </source>
</reference>
<dbReference type="PANTHER" id="PTHR36438:SF1">
    <property type="entry name" value="IRON-SULFUR CLUSTER REPAIR PROTEIN YTFE"/>
    <property type="match status" value="1"/>
</dbReference>
<dbReference type="InterPro" id="IPR012312">
    <property type="entry name" value="Hemerythrin-like"/>
</dbReference>
<keyword evidence="3" id="KW-0479">Metal-binding</keyword>
<evidence type="ECO:0000256" key="5">
    <source>
        <dbReference type="SAM" id="Coils"/>
    </source>
</evidence>
<dbReference type="AlphaFoldDB" id="A0A8U0I2T1"/>
<sequence length="237" mass="26764">MTTTTIDAERSLADLVEENPEFARVFESFDIDFCCGGDASLETACAGSGLELSAVRDELAAVKDSDGKQDWETMSDLVDYIVSEHHEYLREELPALEDLVRKVVSVHGENHPELQRVGEEFSDLAEAMQTHISEEEDEAFLLVEKLDRGEPLTESEAATLREEIDDFEDDHEETAARLEQIEALTDGYAVPDDACPSYRNMLARLEELERDTHMHVHRENNILFSRAEQELSTATRS</sequence>
<keyword evidence="2" id="KW-0963">Cytoplasm</keyword>
<keyword evidence="5" id="KW-0175">Coiled coil</keyword>
<keyword evidence="8" id="KW-1185">Reference proteome</keyword>
<dbReference type="KEGG" id="halx:M0R89_22865"/>
<dbReference type="Gene3D" id="1.20.120.520">
    <property type="entry name" value="nmb1532 protein domain like"/>
    <property type="match status" value="1"/>
</dbReference>
<feature type="domain" description="Hemerythrin-like" evidence="6">
    <location>
        <begin position="81"/>
        <end position="226"/>
    </location>
</feature>
<dbReference type="SUPFAM" id="SSF140683">
    <property type="entry name" value="SP0561-like"/>
    <property type="match status" value="1"/>
</dbReference>
<dbReference type="Pfam" id="PF01814">
    <property type="entry name" value="Hemerythrin"/>
    <property type="match status" value="1"/>
</dbReference>